<sequence>MSSDACGITSTLQNELDAEDRELVRFENAETYFAKQSDFLTAEVQQSENAGPMLEELVQENDVQDGRPVYWEVSYILLLWLSLVALIPFSLGESNTKDAPFDQMEGIARYFVTRPGKERDAASVLLGKLYCRAYARFTRAL</sequence>
<evidence type="ECO:0000313" key="3">
    <source>
        <dbReference type="Proteomes" id="UP001216638"/>
    </source>
</evidence>
<dbReference type="GO" id="GO:0007021">
    <property type="term" value="P:tubulin complex assembly"/>
    <property type="evidence" value="ECO:0007669"/>
    <property type="project" value="InterPro"/>
</dbReference>
<dbReference type="EMBL" id="CP119952">
    <property type="protein sequence ID" value="WFC95141.1"/>
    <property type="molecule type" value="Genomic_DNA"/>
</dbReference>
<evidence type="ECO:0000313" key="2">
    <source>
        <dbReference type="EMBL" id="WFC95141.1"/>
    </source>
</evidence>
<dbReference type="PANTHER" id="PTHR12658">
    <property type="entry name" value="BETA-TUBULIN COFACTOR D"/>
    <property type="match status" value="1"/>
</dbReference>
<feature type="transmembrane region" description="Helical" evidence="1">
    <location>
        <begin position="73"/>
        <end position="91"/>
    </location>
</feature>
<reference evidence="2" key="1">
    <citation type="submission" date="2023-03" db="EMBL/GenBank/DDBJ databases">
        <title>Mating type loci evolution in Malassezia.</title>
        <authorList>
            <person name="Coelho M.A."/>
        </authorList>
    </citation>
    <scope>NUCLEOTIDE SEQUENCE</scope>
    <source>
        <strain evidence="2">CBS 14135</strain>
    </source>
</reference>
<dbReference type="Pfam" id="PF23579">
    <property type="entry name" value="ARM_TBCD"/>
    <property type="match status" value="1"/>
</dbReference>
<dbReference type="PANTHER" id="PTHR12658:SF0">
    <property type="entry name" value="TUBULIN-SPECIFIC CHAPERONE D"/>
    <property type="match status" value="1"/>
</dbReference>
<dbReference type="Proteomes" id="UP001216638">
    <property type="component" value="Chromosome 2"/>
</dbReference>
<dbReference type="AlphaFoldDB" id="A0AAF0DUP9"/>
<gene>
    <name evidence="2" type="ORF">MBRA1_001788</name>
</gene>
<proteinExistence type="predicted"/>
<dbReference type="GO" id="GO:0000226">
    <property type="term" value="P:microtubule cytoskeleton organization"/>
    <property type="evidence" value="ECO:0007669"/>
    <property type="project" value="TreeGrafter"/>
</dbReference>
<dbReference type="InterPro" id="IPR033162">
    <property type="entry name" value="TBCD"/>
</dbReference>
<organism evidence="2 3">
    <name type="scientific">Malassezia brasiliensis</name>
    <dbReference type="NCBI Taxonomy" id="1821822"/>
    <lineage>
        <taxon>Eukaryota</taxon>
        <taxon>Fungi</taxon>
        <taxon>Dikarya</taxon>
        <taxon>Basidiomycota</taxon>
        <taxon>Ustilaginomycotina</taxon>
        <taxon>Malasseziomycetes</taxon>
        <taxon>Malasseziales</taxon>
        <taxon>Malasseziaceae</taxon>
        <taxon>Malassezia</taxon>
    </lineage>
</organism>
<keyword evidence="1" id="KW-1133">Transmembrane helix</keyword>
<evidence type="ECO:0000256" key="1">
    <source>
        <dbReference type="SAM" id="Phobius"/>
    </source>
</evidence>
<name>A0AAF0DUP9_9BASI</name>
<keyword evidence="1" id="KW-0472">Membrane</keyword>
<dbReference type="GO" id="GO:0005096">
    <property type="term" value="F:GTPase activator activity"/>
    <property type="evidence" value="ECO:0007669"/>
    <property type="project" value="InterPro"/>
</dbReference>
<dbReference type="GO" id="GO:0007023">
    <property type="term" value="P:post-chaperonin tubulin folding pathway"/>
    <property type="evidence" value="ECO:0007669"/>
    <property type="project" value="InterPro"/>
</dbReference>
<keyword evidence="1" id="KW-0812">Transmembrane</keyword>
<keyword evidence="3" id="KW-1185">Reference proteome</keyword>
<protein>
    <submittedName>
        <fullName evidence="2">Uncharacterized protein</fullName>
    </submittedName>
</protein>
<dbReference type="GO" id="GO:0048487">
    <property type="term" value="F:beta-tubulin binding"/>
    <property type="evidence" value="ECO:0007669"/>
    <property type="project" value="InterPro"/>
</dbReference>
<accession>A0AAF0DUP9</accession>